<feature type="transmembrane region" description="Helical" evidence="6">
    <location>
        <begin position="92"/>
        <end position="112"/>
    </location>
</feature>
<keyword evidence="2" id="KW-1003">Cell membrane</keyword>
<reference evidence="7" key="1">
    <citation type="submission" date="2009-01" db="EMBL/GenBank/DDBJ databases">
        <title>Complete sequence of Anaeromyxobacter dehalogenans 2CP-1.</title>
        <authorList>
            <consortium name="US DOE Joint Genome Institute"/>
            <person name="Lucas S."/>
            <person name="Copeland A."/>
            <person name="Lapidus A."/>
            <person name="Glavina del Rio T."/>
            <person name="Dalin E."/>
            <person name="Tice H."/>
            <person name="Bruce D."/>
            <person name="Goodwin L."/>
            <person name="Pitluck S."/>
            <person name="Saunders E."/>
            <person name="Brettin T."/>
            <person name="Detter J.C."/>
            <person name="Han C."/>
            <person name="Larimer F."/>
            <person name="Land M."/>
            <person name="Hauser L."/>
            <person name="Kyrpides N."/>
            <person name="Ovchinnikova G."/>
            <person name="Beliaev A.S."/>
            <person name="Richardson P."/>
        </authorList>
    </citation>
    <scope>NUCLEOTIDE SEQUENCE</scope>
    <source>
        <strain evidence="7">2CP-1</strain>
    </source>
</reference>
<evidence type="ECO:0000256" key="3">
    <source>
        <dbReference type="ARBA" id="ARBA00022692"/>
    </source>
</evidence>
<evidence type="ECO:0000256" key="2">
    <source>
        <dbReference type="ARBA" id="ARBA00022475"/>
    </source>
</evidence>
<dbReference type="CDD" id="cd06580">
    <property type="entry name" value="TM_PBP1_transp_TpRbsC_like"/>
    <property type="match status" value="1"/>
</dbReference>
<keyword evidence="4 6" id="KW-1133">Transmembrane helix</keyword>
<evidence type="ECO:0000313" key="7">
    <source>
        <dbReference type="EMBL" id="ACL64416.1"/>
    </source>
</evidence>
<organism evidence="7 8">
    <name type="scientific">Anaeromyxobacter dehalogenans (strain ATCC BAA-258 / DSM 21875 / 2CP-1)</name>
    <dbReference type="NCBI Taxonomy" id="455488"/>
    <lineage>
        <taxon>Bacteria</taxon>
        <taxon>Pseudomonadati</taxon>
        <taxon>Myxococcota</taxon>
        <taxon>Myxococcia</taxon>
        <taxon>Myxococcales</taxon>
        <taxon>Cystobacterineae</taxon>
        <taxon>Anaeromyxobacteraceae</taxon>
        <taxon>Anaeromyxobacter</taxon>
    </lineage>
</organism>
<comment type="subcellular location">
    <subcellularLocation>
        <location evidence="1">Cell membrane</location>
        <topology evidence="1">Multi-pass membrane protein</topology>
    </subcellularLocation>
</comment>
<feature type="transmembrane region" description="Helical" evidence="6">
    <location>
        <begin position="201"/>
        <end position="220"/>
    </location>
</feature>
<dbReference type="GO" id="GO:0005886">
    <property type="term" value="C:plasma membrane"/>
    <property type="evidence" value="ECO:0007669"/>
    <property type="project" value="UniProtKB-SubCell"/>
</dbReference>
<feature type="transmembrane region" description="Helical" evidence="6">
    <location>
        <begin position="300"/>
        <end position="318"/>
    </location>
</feature>
<dbReference type="PANTHER" id="PTHR47089">
    <property type="entry name" value="ABC TRANSPORTER, PERMEASE PROTEIN"/>
    <property type="match status" value="1"/>
</dbReference>
<feature type="transmembrane region" description="Helical" evidence="6">
    <location>
        <begin position="275"/>
        <end position="293"/>
    </location>
</feature>
<name>B8JF59_ANAD2</name>
<dbReference type="PANTHER" id="PTHR47089:SF1">
    <property type="entry name" value="GUANOSINE ABC TRANSPORTER PERMEASE PROTEIN NUPP"/>
    <property type="match status" value="1"/>
</dbReference>
<keyword evidence="8" id="KW-1185">Reference proteome</keyword>
<evidence type="ECO:0000256" key="5">
    <source>
        <dbReference type="ARBA" id="ARBA00023136"/>
    </source>
</evidence>
<feature type="transmembrane region" description="Helical" evidence="6">
    <location>
        <begin position="150"/>
        <end position="169"/>
    </location>
</feature>
<dbReference type="InterPro" id="IPR001851">
    <property type="entry name" value="ABC_transp_permease"/>
</dbReference>
<feature type="transmembrane region" description="Helical" evidence="6">
    <location>
        <begin position="58"/>
        <end position="80"/>
    </location>
</feature>
<feature type="transmembrane region" description="Helical" evidence="6">
    <location>
        <begin position="324"/>
        <end position="343"/>
    </location>
</feature>
<dbReference type="HOGENOM" id="CLU_040769_0_0_7"/>
<dbReference type="GO" id="GO:0022857">
    <property type="term" value="F:transmembrane transporter activity"/>
    <property type="evidence" value="ECO:0007669"/>
    <property type="project" value="InterPro"/>
</dbReference>
<feature type="transmembrane region" description="Helical" evidence="6">
    <location>
        <begin position="118"/>
        <end position="141"/>
    </location>
</feature>
<dbReference type="Pfam" id="PF02653">
    <property type="entry name" value="BPD_transp_2"/>
    <property type="match status" value="1"/>
</dbReference>
<protein>
    <submittedName>
        <fullName evidence="7">Inner-membrane translocator</fullName>
    </submittedName>
</protein>
<keyword evidence="5 6" id="KW-0472">Membrane</keyword>
<accession>B8JF59</accession>
<evidence type="ECO:0000256" key="6">
    <source>
        <dbReference type="SAM" id="Phobius"/>
    </source>
</evidence>
<feature type="transmembrane region" description="Helical" evidence="6">
    <location>
        <begin position="12"/>
        <end position="38"/>
    </location>
</feature>
<feature type="transmembrane region" description="Helical" evidence="6">
    <location>
        <begin position="240"/>
        <end position="263"/>
    </location>
</feature>
<sequence>MIRLDVRPTPSLAMSVLSPVIALSVTVTLGGLLFLALGQEPGRVLSMFLFEPFNGARALTELGLKCTPLILCALGLGLCFRANVWNIGAEGQFLMGAITGGGLALWVTNAQLALSPWAFFPLVVVAGAAGGAAWAGIVALLRDRFHANEILVSLMLVYVADLLLSWLVFGPWKDPRGFNFPQTVNFSAATELPRVVPGLRLHWGFAFALVAAVLMWLFMFRTYRGVRLQIGGPAPAAARYAGFSASGAIWTTLLLSGALAGIAGAFEAAGPMGQLTPHVASGYGFTAVIVAFVGRLHPIGALLGSVVLSALVIGGQLAQSRVGLPASVSGVFQGILLLSLLACDTLIHHRLRLVGWGRRTAP</sequence>
<keyword evidence="3 6" id="KW-0812">Transmembrane</keyword>
<dbReference type="AlphaFoldDB" id="B8JF59"/>
<proteinExistence type="predicted"/>
<gene>
    <name evidence="7" type="ordered locus">A2cp1_1065</name>
</gene>
<dbReference type="Proteomes" id="UP000007089">
    <property type="component" value="Chromosome"/>
</dbReference>
<evidence type="ECO:0000256" key="1">
    <source>
        <dbReference type="ARBA" id="ARBA00004651"/>
    </source>
</evidence>
<dbReference type="EMBL" id="CP001359">
    <property type="protein sequence ID" value="ACL64416.1"/>
    <property type="molecule type" value="Genomic_DNA"/>
</dbReference>
<evidence type="ECO:0000313" key="8">
    <source>
        <dbReference type="Proteomes" id="UP000007089"/>
    </source>
</evidence>
<dbReference type="RefSeq" id="WP_012632408.1">
    <property type="nucleotide sequence ID" value="NC_011891.1"/>
</dbReference>
<evidence type="ECO:0000256" key="4">
    <source>
        <dbReference type="ARBA" id="ARBA00022989"/>
    </source>
</evidence>
<dbReference type="KEGG" id="acp:A2cp1_1065"/>